<dbReference type="Proteomes" id="UP000789860">
    <property type="component" value="Unassembled WGS sequence"/>
</dbReference>
<gene>
    <name evidence="1" type="ORF">SCALOS_LOCUS9413</name>
</gene>
<keyword evidence="2" id="KW-1185">Reference proteome</keyword>
<protein>
    <submittedName>
        <fullName evidence="1">5168_t:CDS:1</fullName>
    </submittedName>
</protein>
<sequence length="73" mass="7945">TEKLPAQKNSAQKVSSAPNSKIENCTVSTKEGSEINSDIVMDKVELGDSDISAETDLEMIRIEDETNSMPSKE</sequence>
<name>A0ACA9NRS7_9GLOM</name>
<reference evidence="1" key="1">
    <citation type="submission" date="2021-06" db="EMBL/GenBank/DDBJ databases">
        <authorList>
            <person name="Kallberg Y."/>
            <person name="Tangrot J."/>
            <person name="Rosling A."/>
        </authorList>
    </citation>
    <scope>NUCLEOTIDE SEQUENCE</scope>
    <source>
        <strain evidence="1">AU212A</strain>
    </source>
</reference>
<proteinExistence type="predicted"/>
<evidence type="ECO:0000313" key="2">
    <source>
        <dbReference type="Proteomes" id="UP000789860"/>
    </source>
</evidence>
<dbReference type="EMBL" id="CAJVPM010029073">
    <property type="protein sequence ID" value="CAG8671966.1"/>
    <property type="molecule type" value="Genomic_DNA"/>
</dbReference>
<comment type="caution">
    <text evidence="1">The sequence shown here is derived from an EMBL/GenBank/DDBJ whole genome shotgun (WGS) entry which is preliminary data.</text>
</comment>
<accession>A0ACA9NRS7</accession>
<evidence type="ECO:0000313" key="1">
    <source>
        <dbReference type="EMBL" id="CAG8671966.1"/>
    </source>
</evidence>
<organism evidence="1 2">
    <name type="scientific">Scutellospora calospora</name>
    <dbReference type="NCBI Taxonomy" id="85575"/>
    <lineage>
        <taxon>Eukaryota</taxon>
        <taxon>Fungi</taxon>
        <taxon>Fungi incertae sedis</taxon>
        <taxon>Mucoromycota</taxon>
        <taxon>Glomeromycotina</taxon>
        <taxon>Glomeromycetes</taxon>
        <taxon>Diversisporales</taxon>
        <taxon>Gigasporaceae</taxon>
        <taxon>Scutellospora</taxon>
    </lineage>
</organism>
<feature type="non-terminal residue" evidence="1">
    <location>
        <position position="1"/>
    </location>
</feature>